<comment type="caution">
    <text evidence="9">The sequence shown here is derived from an EMBL/GenBank/DDBJ whole genome shotgun (WGS) entry which is preliminary data.</text>
</comment>
<protein>
    <submittedName>
        <fullName evidence="9">Membrane protein DedA with SNARE-associated domain</fullName>
    </submittedName>
</protein>
<keyword evidence="10" id="KW-1185">Reference proteome</keyword>
<feature type="domain" description="VTT" evidence="8">
    <location>
        <begin position="27"/>
        <end position="152"/>
    </location>
</feature>
<dbReference type="RefSeq" id="WP_274455911.1">
    <property type="nucleotide sequence ID" value="NZ_CP067097.1"/>
</dbReference>
<evidence type="ECO:0000259" key="8">
    <source>
        <dbReference type="Pfam" id="PF09335"/>
    </source>
</evidence>
<organism evidence="9 10">
    <name type="scientific">Alicyclobacillus cycloheptanicus</name>
    <dbReference type="NCBI Taxonomy" id="1457"/>
    <lineage>
        <taxon>Bacteria</taxon>
        <taxon>Bacillati</taxon>
        <taxon>Bacillota</taxon>
        <taxon>Bacilli</taxon>
        <taxon>Bacillales</taxon>
        <taxon>Alicyclobacillaceae</taxon>
        <taxon>Alicyclobacillus</taxon>
    </lineage>
</organism>
<proteinExistence type="inferred from homology"/>
<dbReference type="InterPro" id="IPR051311">
    <property type="entry name" value="DedA_domain"/>
</dbReference>
<evidence type="ECO:0000256" key="3">
    <source>
        <dbReference type="ARBA" id="ARBA00022475"/>
    </source>
</evidence>
<dbReference type="Pfam" id="PF09335">
    <property type="entry name" value="VTT_dom"/>
    <property type="match status" value="1"/>
</dbReference>
<keyword evidence="5 7" id="KW-1133">Transmembrane helix</keyword>
<dbReference type="InterPro" id="IPR032816">
    <property type="entry name" value="VTT_dom"/>
</dbReference>
<evidence type="ECO:0000313" key="9">
    <source>
        <dbReference type="EMBL" id="MDQ0188511.1"/>
    </source>
</evidence>
<dbReference type="PANTHER" id="PTHR42709:SF6">
    <property type="entry name" value="UNDECAPRENYL PHOSPHATE TRANSPORTER A"/>
    <property type="match status" value="1"/>
</dbReference>
<name>A0ABT9XDY8_9BACL</name>
<comment type="subcellular location">
    <subcellularLocation>
        <location evidence="1">Cell membrane</location>
        <topology evidence="1">Multi-pass membrane protein</topology>
    </subcellularLocation>
</comment>
<evidence type="ECO:0000256" key="1">
    <source>
        <dbReference type="ARBA" id="ARBA00004651"/>
    </source>
</evidence>
<evidence type="ECO:0000256" key="7">
    <source>
        <dbReference type="SAM" id="Phobius"/>
    </source>
</evidence>
<evidence type="ECO:0000256" key="2">
    <source>
        <dbReference type="ARBA" id="ARBA00010792"/>
    </source>
</evidence>
<feature type="transmembrane region" description="Helical" evidence="7">
    <location>
        <begin position="47"/>
        <end position="69"/>
    </location>
</feature>
<gene>
    <name evidence="9" type="ORF">J2S03_000315</name>
</gene>
<dbReference type="EMBL" id="JAUSTP010000001">
    <property type="protein sequence ID" value="MDQ0188511.1"/>
    <property type="molecule type" value="Genomic_DNA"/>
</dbReference>
<evidence type="ECO:0000313" key="10">
    <source>
        <dbReference type="Proteomes" id="UP001232973"/>
    </source>
</evidence>
<feature type="transmembrane region" description="Helical" evidence="7">
    <location>
        <begin position="170"/>
        <end position="188"/>
    </location>
</feature>
<keyword evidence="3" id="KW-1003">Cell membrane</keyword>
<dbReference type="PANTHER" id="PTHR42709">
    <property type="entry name" value="ALKALINE PHOSPHATASE LIKE PROTEIN"/>
    <property type="match status" value="1"/>
</dbReference>
<accession>A0ABT9XDY8</accession>
<reference evidence="9 10" key="1">
    <citation type="submission" date="2023-07" db="EMBL/GenBank/DDBJ databases">
        <title>Genomic Encyclopedia of Type Strains, Phase IV (KMG-IV): sequencing the most valuable type-strain genomes for metagenomic binning, comparative biology and taxonomic classification.</title>
        <authorList>
            <person name="Goeker M."/>
        </authorList>
    </citation>
    <scope>NUCLEOTIDE SEQUENCE [LARGE SCALE GENOMIC DNA]</scope>
    <source>
        <strain evidence="9 10">DSM 4006</strain>
    </source>
</reference>
<feature type="transmembrane region" description="Helical" evidence="7">
    <location>
        <begin position="9"/>
        <end position="27"/>
    </location>
</feature>
<dbReference type="Proteomes" id="UP001232973">
    <property type="component" value="Unassembled WGS sequence"/>
</dbReference>
<evidence type="ECO:0000256" key="6">
    <source>
        <dbReference type="ARBA" id="ARBA00023136"/>
    </source>
</evidence>
<comment type="similarity">
    <text evidence="2">Belongs to the DedA family.</text>
</comment>
<evidence type="ECO:0000256" key="5">
    <source>
        <dbReference type="ARBA" id="ARBA00022989"/>
    </source>
</evidence>
<evidence type="ECO:0000256" key="4">
    <source>
        <dbReference type="ARBA" id="ARBA00022692"/>
    </source>
</evidence>
<keyword evidence="4 7" id="KW-0812">Transmembrane</keyword>
<feature type="transmembrane region" description="Helical" evidence="7">
    <location>
        <begin position="129"/>
        <end position="150"/>
    </location>
</feature>
<sequence>MAAELLHHFGYVGVFLVFLTEMLGAPFPAETTLTLCGVAWYAGEFRFAPLYASALLGHLTGSTLAYGIGGRVGRPILERYGRYVGVTAARLGKVEGAFHRRRAVYILLGKFISGVRVLLPFFAGMQRMPFVTFTVLNAISAGVWCAIYLLEGRFFGAAWQRAHGGLQRDLMIAAILLMVAVSAGFSLYRKRRHTRDPEECR</sequence>
<keyword evidence="6 7" id="KW-0472">Membrane</keyword>